<proteinExistence type="predicted"/>
<evidence type="ECO:0000313" key="4">
    <source>
        <dbReference type="Proteomes" id="UP000297725"/>
    </source>
</evidence>
<evidence type="ECO:0000313" key="3">
    <source>
        <dbReference type="Proteomes" id="UP000296883"/>
    </source>
</evidence>
<evidence type="ECO:0000313" key="2">
    <source>
        <dbReference type="EMBL" id="TFZ42940.1"/>
    </source>
</evidence>
<dbReference type="Gene3D" id="1.10.10.60">
    <property type="entry name" value="Homeodomain-like"/>
    <property type="match status" value="2"/>
</dbReference>
<dbReference type="EMBL" id="SRHU01000007">
    <property type="protein sequence ID" value="TFZ42940.1"/>
    <property type="molecule type" value="Genomic_DNA"/>
</dbReference>
<dbReference type="RefSeq" id="WP_135253566.1">
    <property type="nucleotide sequence ID" value="NZ_CP038867.1"/>
</dbReference>
<sequence>MTKLTDDQKEKLVKLYNQGFTAIELAEKFGITKGYVYLITSQYGVVKNKVVSQEDRKKIIKDYQNKEQIDSILSKYKISRRSLYRILDENNIPKRQGRNKKKN</sequence>
<evidence type="ECO:0000313" key="1">
    <source>
        <dbReference type="EMBL" id="QCA29665.1"/>
    </source>
</evidence>
<dbReference type="GeneID" id="39759740"/>
<dbReference type="Proteomes" id="UP000296883">
    <property type="component" value="Plasmid punnamed2"/>
</dbReference>
<dbReference type="EMBL" id="CP038867">
    <property type="protein sequence ID" value="QCA29665.1"/>
    <property type="molecule type" value="Genomic_DNA"/>
</dbReference>
<gene>
    <name evidence="2" type="ORF">E4031_01515</name>
    <name evidence="1" type="ORF">E4Z98_09775</name>
</gene>
<keyword evidence="1" id="KW-0614">Plasmid</keyword>
<dbReference type="AlphaFoldDB" id="A0AAJ5EGK7"/>
<keyword evidence="3" id="KW-1185">Reference proteome</keyword>
<protein>
    <submittedName>
        <fullName evidence="2">Uncharacterized protein</fullName>
    </submittedName>
</protein>
<accession>A0AAJ5EGK7</accession>
<reference evidence="2 4" key="1">
    <citation type="submission" date="2019-03" db="EMBL/GenBank/DDBJ databases">
        <title>Vagococcus sp. was isolated fron gut of Carduelis flavirostris.</title>
        <authorList>
            <person name="Ge Y."/>
        </authorList>
    </citation>
    <scope>NUCLEOTIDE SEQUENCE [LARGE SCALE GENOMIC DNA]</scope>
    <source>
        <strain evidence="2 4">CF-210</strain>
    </source>
</reference>
<dbReference type="InterPro" id="IPR013324">
    <property type="entry name" value="RNA_pol_sigma_r3/r4-like"/>
</dbReference>
<dbReference type="SUPFAM" id="SSF88659">
    <property type="entry name" value="Sigma3 and sigma4 domains of RNA polymerase sigma factors"/>
    <property type="match status" value="1"/>
</dbReference>
<dbReference type="Proteomes" id="UP000297725">
    <property type="component" value="Unassembled WGS sequence"/>
</dbReference>
<organism evidence="2 4">
    <name type="scientific">Vagococcus xieshaowenii</name>
    <dbReference type="NCBI Taxonomy" id="2562451"/>
    <lineage>
        <taxon>Bacteria</taxon>
        <taxon>Bacillati</taxon>
        <taxon>Bacillota</taxon>
        <taxon>Bacilli</taxon>
        <taxon>Lactobacillales</taxon>
        <taxon>Enterococcaceae</taxon>
        <taxon>Vagococcus</taxon>
    </lineage>
</organism>
<reference evidence="1 3" key="2">
    <citation type="submission" date="2019-04" db="EMBL/GenBank/DDBJ databases">
        <authorList>
            <person name="Ge Y."/>
        </authorList>
    </citation>
    <scope>NUCLEOTIDE SEQUENCE [LARGE SCALE GENOMIC DNA]</scope>
    <source>
        <strain evidence="1">CF-49</strain>
        <strain evidence="3">personal::cf-49</strain>
        <plasmid evidence="1 3">punnamed2</plasmid>
    </source>
</reference>
<name>A0AAJ5EGK7_9ENTE</name>
<geneLocation type="plasmid" evidence="1 3">
    <name>punnamed2</name>
</geneLocation>